<dbReference type="RefSeq" id="WP_131004137.1">
    <property type="nucleotide sequence ID" value="NZ_JBHSZR010000009.1"/>
</dbReference>
<dbReference type="AlphaFoldDB" id="A0A4Q9GF30"/>
<accession>A0A4Q9GF30</accession>
<gene>
    <name evidence="4" type="ORF">EYR15_13780</name>
</gene>
<dbReference type="Gene3D" id="2.40.128.520">
    <property type="match status" value="1"/>
</dbReference>
<feature type="region of interest" description="Disordered" evidence="1">
    <location>
        <begin position="52"/>
        <end position="72"/>
    </location>
</feature>
<evidence type="ECO:0000259" key="3">
    <source>
        <dbReference type="Pfam" id="PF09917"/>
    </source>
</evidence>
<name>A0A4Q9GF30_9HYPH</name>
<evidence type="ECO:0000313" key="4">
    <source>
        <dbReference type="EMBL" id="TBN48652.1"/>
    </source>
</evidence>
<dbReference type="OrthoDB" id="9811671at2"/>
<dbReference type="PANTHER" id="PTHR36919:SF2">
    <property type="entry name" value="BLL6627 PROTEIN"/>
    <property type="match status" value="1"/>
</dbReference>
<keyword evidence="5" id="KW-1185">Reference proteome</keyword>
<keyword evidence="2" id="KW-0732">Signal</keyword>
<feature type="domain" description="DUF2147" evidence="3">
    <location>
        <begin position="25"/>
        <end position="137"/>
    </location>
</feature>
<feature type="signal peptide" evidence="2">
    <location>
        <begin position="1"/>
        <end position="19"/>
    </location>
</feature>
<dbReference type="Proteomes" id="UP000291613">
    <property type="component" value="Unassembled WGS sequence"/>
</dbReference>
<evidence type="ECO:0000256" key="1">
    <source>
        <dbReference type="SAM" id="MobiDB-lite"/>
    </source>
</evidence>
<feature type="chain" id="PRO_5020359331" evidence="2">
    <location>
        <begin position="20"/>
        <end position="139"/>
    </location>
</feature>
<proteinExistence type="predicted"/>
<feature type="compositionally biased region" description="Basic and acidic residues" evidence="1">
    <location>
        <begin position="54"/>
        <end position="69"/>
    </location>
</feature>
<comment type="caution">
    <text evidence="4">The sequence shown here is derived from an EMBL/GenBank/DDBJ whole genome shotgun (WGS) entry which is preliminary data.</text>
</comment>
<dbReference type="EMBL" id="SIUB01000007">
    <property type="protein sequence ID" value="TBN48652.1"/>
    <property type="molecule type" value="Genomic_DNA"/>
</dbReference>
<dbReference type="InterPro" id="IPR019223">
    <property type="entry name" value="DUF2147"/>
</dbReference>
<protein>
    <submittedName>
        <fullName evidence="4">DUF2147 domain-containing protein</fullName>
    </submittedName>
</protein>
<evidence type="ECO:0000256" key="2">
    <source>
        <dbReference type="SAM" id="SignalP"/>
    </source>
</evidence>
<sequence>MMRLVAISLALGLSTSAYAANVPVGVWRTASGKADIRISDCRGAPCATLASLKKPNDKQGRPKLDKRNPDPALRSRPVVGVSLLTEMKADGEGWSGTFYNPDDGRSYAGKIEADDADTLKLRGCVVGFICKTQVLKRVE</sequence>
<dbReference type="Pfam" id="PF09917">
    <property type="entry name" value="DUF2147"/>
    <property type="match status" value="1"/>
</dbReference>
<dbReference type="PANTHER" id="PTHR36919">
    <property type="entry name" value="BLR1215 PROTEIN"/>
    <property type="match status" value="1"/>
</dbReference>
<evidence type="ECO:0000313" key="5">
    <source>
        <dbReference type="Proteomes" id="UP000291613"/>
    </source>
</evidence>
<reference evidence="4 5" key="1">
    <citation type="submission" date="2019-02" db="EMBL/GenBank/DDBJ databases">
        <title>Hansschlegelia quercus sp. nov., a novel methylotrophic bacterium from buds of oak (Quercus robur L.).</title>
        <authorList>
            <person name="Agafonova N.V."/>
            <person name="Kaparullina E.N."/>
            <person name="Grouzdev D.S."/>
            <person name="Doronina N.V."/>
        </authorList>
    </citation>
    <scope>NUCLEOTIDE SEQUENCE [LARGE SCALE GENOMIC DNA]</scope>
    <source>
        <strain evidence="4 5">Dub</strain>
    </source>
</reference>
<organism evidence="4 5">
    <name type="scientific">Hansschlegelia quercus</name>
    <dbReference type="NCBI Taxonomy" id="2528245"/>
    <lineage>
        <taxon>Bacteria</taxon>
        <taxon>Pseudomonadati</taxon>
        <taxon>Pseudomonadota</taxon>
        <taxon>Alphaproteobacteria</taxon>
        <taxon>Hyphomicrobiales</taxon>
        <taxon>Methylopilaceae</taxon>
        <taxon>Hansschlegelia</taxon>
    </lineage>
</organism>